<reference evidence="2" key="2">
    <citation type="submission" date="2020-10" db="UniProtKB">
        <authorList>
            <consortium name="WormBaseParasite"/>
        </authorList>
    </citation>
    <scope>IDENTIFICATION</scope>
</reference>
<dbReference type="AlphaFoldDB" id="A0A7E4V6G6"/>
<evidence type="ECO:0000313" key="2">
    <source>
        <dbReference type="WBParaSite" id="Pan_g17163.t1"/>
    </source>
</evidence>
<organism evidence="1 2">
    <name type="scientific">Panagrellus redivivus</name>
    <name type="common">Microworm</name>
    <dbReference type="NCBI Taxonomy" id="6233"/>
    <lineage>
        <taxon>Eukaryota</taxon>
        <taxon>Metazoa</taxon>
        <taxon>Ecdysozoa</taxon>
        <taxon>Nematoda</taxon>
        <taxon>Chromadorea</taxon>
        <taxon>Rhabditida</taxon>
        <taxon>Tylenchina</taxon>
        <taxon>Panagrolaimomorpha</taxon>
        <taxon>Panagrolaimoidea</taxon>
        <taxon>Panagrolaimidae</taxon>
        <taxon>Panagrellus</taxon>
    </lineage>
</organism>
<proteinExistence type="predicted"/>
<accession>A0A7E4V6G6</accession>
<keyword evidence="1" id="KW-1185">Reference proteome</keyword>
<dbReference type="WBParaSite" id="Pan_g17163.t1">
    <property type="protein sequence ID" value="Pan_g17163.t1"/>
    <property type="gene ID" value="Pan_g17163"/>
</dbReference>
<protein>
    <submittedName>
        <fullName evidence="2">FBA_2 domain-containing protein</fullName>
    </submittedName>
</protein>
<dbReference type="Proteomes" id="UP000492821">
    <property type="component" value="Unassembled WGS sequence"/>
</dbReference>
<evidence type="ECO:0000313" key="1">
    <source>
        <dbReference type="Proteomes" id="UP000492821"/>
    </source>
</evidence>
<reference evidence="1" key="1">
    <citation type="journal article" date="2013" name="Genetics">
        <title>The draft genome and transcriptome of Panagrellus redivivus are shaped by the harsh demands of a free-living lifestyle.</title>
        <authorList>
            <person name="Srinivasan J."/>
            <person name="Dillman A.R."/>
            <person name="Macchietto M.G."/>
            <person name="Heikkinen L."/>
            <person name="Lakso M."/>
            <person name="Fracchia K.M."/>
            <person name="Antoshechkin I."/>
            <person name="Mortazavi A."/>
            <person name="Wong G."/>
            <person name="Sternberg P.W."/>
        </authorList>
    </citation>
    <scope>NUCLEOTIDE SEQUENCE [LARGE SCALE GENOMIC DNA]</scope>
    <source>
        <strain evidence="1">MT8872</strain>
    </source>
</reference>
<name>A0A7E4V6G6_PANRE</name>
<sequence>MPTVELKSHLMLEVMDELLEPDLLYLLCQGEYFYVADSDESENEDDNYFHGFKNDTYRKFGIDRLIDCAMSSKTALHNFVQLLRRESTLRFRHSDVYFHLNDRSLALVSDWSEAIDAFFKFAKKVSFYEVNCELNDAAVDAFVETMERFVVFANLTDFDVRSDSMVLILKETDFPFSNLERLKITEDVDEIIGIVTTAERFPLLETVEITSESLSWLGVEISKKLVFAENPFPMIKNLNIYIGEQDNDGFTESDIKLVAGWVKKFPSLKKATITIKKEIRGSDTARYLSLHNAFKSTDFGVPSLIIHYTETGEVRYDPTDEKYKDNFVRFVHVGTFRYETFEYKDSMPGKTFKHTLELVNY</sequence>